<evidence type="ECO:0000256" key="1">
    <source>
        <dbReference type="SAM" id="SignalP"/>
    </source>
</evidence>
<evidence type="ECO:0000313" key="2">
    <source>
        <dbReference type="EMBL" id="GAA2381055.1"/>
    </source>
</evidence>
<dbReference type="PROSITE" id="PS51257">
    <property type="entry name" value="PROKAR_LIPOPROTEIN"/>
    <property type="match status" value="1"/>
</dbReference>
<dbReference type="InterPro" id="IPR006311">
    <property type="entry name" value="TAT_signal"/>
</dbReference>
<sequence length="275" mass="28604">MNLRLTRRGLLAGVLAATTVSACSSAPGAAPAPTISFDPPGDAPLAVWELTGGLSAPGTAALRPPRLVVYGDGEAIADATYRSRLDPDQLRGLATTLADDLRANAAEKKPTGTPSILDAPVTKLTVWSASGTLTCSAEGLDELKPDHWYPAALYDARDRLATVHKAVSATAQPYLATRVRVVAVPALEGTAGGVAVGTPVAALPSASSAAAWPLGIALPSPDNEGLRRADLDGDAARAAVRMLTRDLDQRGAWPTYRLQDGTVLRASWRYLLPNE</sequence>
<feature type="signal peptide" evidence="1">
    <location>
        <begin position="1"/>
        <end position="22"/>
    </location>
</feature>
<proteinExistence type="predicted"/>
<dbReference type="Proteomes" id="UP001501444">
    <property type="component" value="Unassembled WGS sequence"/>
</dbReference>
<protein>
    <submittedName>
        <fullName evidence="2">Uncharacterized protein</fullName>
    </submittedName>
</protein>
<dbReference type="RefSeq" id="WP_344618677.1">
    <property type="nucleotide sequence ID" value="NZ_BAAARV010000088.1"/>
</dbReference>
<gene>
    <name evidence="2" type="ORF">GCM10010170_088620</name>
</gene>
<dbReference type="PROSITE" id="PS51318">
    <property type="entry name" value="TAT"/>
    <property type="match status" value="1"/>
</dbReference>
<reference evidence="2 3" key="1">
    <citation type="journal article" date="2019" name="Int. J. Syst. Evol. Microbiol.">
        <title>The Global Catalogue of Microorganisms (GCM) 10K type strain sequencing project: providing services to taxonomists for standard genome sequencing and annotation.</title>
        <authorList>
            <consortium name="The Broad Institute Genomics Platform"/>
            <consortium name="The Broad Institute Genome Sequencing Center for Infectious Disease"/>
            <person name="Wu L."/>
            <person name="Ma J."/>
        </authorList>
    </citation>
    <scope>NUCLEOTIDE SEQUENCE [LARGE SCALE GENOMIC DNA]</scope>
    <source>
        <strain evidence="2 3">JCM 3272</strain>
    </source>
</reference>
<keyword evidence="3" id="KW-1185">Reference proteome</keyword>
<feature type="chain" id="PRO_5045508553" evidence="1">
    <location>
        <begin position="23"/>
        <end position="275"/>
    </location>
</feature>
<organism evidence="2 3">
    <name type="scientific">Dactylosporangium salmoneum</name>
    <dbReference type="NCBI Taxonomy" id="53361"/>
    <lineage>
        <taxon>Bacteria</taxon>
        <taxon>Bacillati</taxon>
        <taxon>Actinomycetota</taxon>
        <taxon>Actinomycetes</taxon>
        <taxon>Micromonosporales</taxon>
        <taxon>Micromonosporaceae</taxon>
        <taxon>Dactylosporangium</taxon>
    </lineage>
</organism>
<comment type="caution">
    <text evidence="2">The sequence shown here is derived from an EMBL/GenBank/DDBJ whole genome shotgun (WGS) entry which is preliminary data.</text>
</comment>
<name>A0ABN3HI92_9ACTN</name>
<evidence type="ECO:0000313" key="3">
    <source>
        <dbReference type="Proteomes" id="UP001501444"/>
    </source>
</evidence>
<accession>A0ABN3HI92</accession>
<keyword evidence="1" id="KW-0732">Signal</keyword>
<dbReference type="EMBL" id="BAAARV010000088">
    <property type="protein sequence ID" value="GAA2381055.1"/>
    <property type="molecule type" value="Genomic_DNA"/>
</dbReference>